<organism evidence="1">
    <name type="scientific">marine sediment metagenome</name>
    <dbReference type="NCBI Taxonomy" id="412755"/>
    <lineage>
        <taxon>unclassified sequences</taxon>
        <taxon>metagenomes</taxon>
        <taxon>ecological metagenomes</taxon>
    </lineage>
</organism>
<evidence type="ECO:0000313" key="1">
    <source>
        <dbReference type="EMBL" id="KKN88758.1"/>
    </source>
</evidence>
<gene>
    <name evidence="1" type="ORF">LCGC14_0246490</name>
</gene>
<dbReference type="AlphaFoldDB" id="A0A0F9XAT9"/>
<dbReference type="EMBL" id="LAZR01000126">
    <property type="protein sequence ID" value="KKN88758.1"/>
    <property type="molecule type" value="Genomic_DNA"/>
</dbReference>
<comment type="caution">
    <text evidence="1">The sequence shown here is derived from an EMBL/GenBank/DDBJ whole genome shotgun (WGS) entry which is preliminary data.</text>
</comment>
<accession>A0A0F9XAT9</accession>
<proteinExistence type="predicted"/>
<name>A0A0F9XAT9_9ZZZZ</name>
<reference evidence="1" key="1">
    <citation type="journal article" date="2015" name="Nature">
        <title>Complex archaea that bridge the gap between prokaryotes and eukaryotes.</title>
        <authorList>
            <person name="Spang A."/>
            <person name="Saw J.H."/>
            <person name="Jorgensen S.L."/>
            <person name="Zaremba-Niedzwiedzka K."/>
            <person name="Martijn J."/>
            <person name="Lind A.E."/>
            <person name="van Eijk R."/>
            <person name="Schleper C."/>
            <person name="Guy L."/>
            <person name="Ettema T.J."/>
        </authorList>
    </citation>
    <scope>NUCLEOTIDE SEQUENCE</scope>
</reference>
<protein>
    <submittedName>
        <fullName evidence="1">Uncharacterized protein</fullName>
    </submittedName>
</protein>
<sequence>MALPQKGVAYDFYVTLVSFADPSVFQTNPTLATGDFKISKDGGAFNNLATLPVVTPSGGKAVKVSLSATEMIVAKVFVLWIDVAGNEWQEGVYVIDVPVENVDTLPTIDNIWDEQKSGHRDMGSFGEELATKADVAAAAFTNQSNVISGVINEGDNDSGAYTDTASRDNIYWQIGEDAVTGLDVELTFNLPGTSYRPAEFSVFGRYTGNPPASHHQELYAYNYESASWELINDEFLPGGNTSDATYSNEYHERHIDRENDNEVKMRIVHHVTSYNASHALYLDYVEVSSIKVTTPAEFGTAIWADPEASSITVLNSRTPNP</sequence>